<evidence type="ECO:0000313" key="9">
    <source>
        <dbReference type="EMBL" id="RQG93551.1"/>
    </source>
</evidence>
<evidence type="ECO:0000256" key="4">
    <source>
        <dbReference type="ARBA" id="ARBA00022692"/>
    </source>
</evidence>
<feature type="transmembrane region" description="Helical" evidence="7">
    <location>
        <begin position="138"/>
        <end position="159"/>
    </location>
</feature>
<evidence type="ECO:0000256" key="1">
    <source>
        <dbReference type="ARBA" id="ARBA00004651"/>
    </source>
</evidence>
<dbReference type="Pfam" id="PF00528">
    <property type="entry name" value="BPD_transp_1"/>
    <property type="match status" value="1"/>
</dbReference>
<dbReference type="PANTHER" id="PTHR30193:SF37">
    <property type="entry name" value="INNER MEMBRANE ABC TRANSPORTER PERMEASE PROTEIN YCJO"/>
    <property type="match status" value="1"/>
</dbReference>
<dbReference type="SUPFAM" id="SSF161098">
    <property type="entry name" value="MetI-like"/>
    <property type="match status" value="1"/>
</dbReference>
<dbReference type="Proteomes" id="UP000282323">
    <property type="component" value="Unassembled WGS sequence"/>
</dbReference>
<keyword evidence="4 7" id="KW-0812">Transmembrane</keyword>
<dbReference type="Gene3D" id="1.10.3720.10">
    <property type="entry name" value="MetI-like"/>
    <property type="match status" value="1"/>
</dbReference>
<feature type="transmembrane region" description="Helical" evidence="7">
    <location>
        <begin position="245"/>
        <end position="268"/>
    </location>
</feature>
<feature type="transmembrane region" description="Helical" evidence="7">
    <location>
        <begin position="165"/>
        <end position="184"/>
    </location>
</feature>
<organism evidence="9 10">
    <name type="scientific">Natrarchaeobius chitinivorans</name>
    <dbReference type="NCBI Taxonomy" id="1679083"/>
    <lineage>
        <taxon>Archaea</taxon>
        <taxon>Methanobacteriati</taxon>
        <taxon>Methanobacteriota</taxon>
        <taxon>Stenosarchaea group</taxon>
        <taxon>Halobacteria</taxon>
        <taxon>Halobacteriales</taxon>
        <taxon>Natrialbaceae</taxon>
        <taxon>Natrarchaeobius</taxon>
    </lineage>
</organism>
<dbReference type="GO" id="GO:0055085">
    <property type="term" value="P:transmembrane transport"/>
    <property type="evidence" value="ECO:0007669"/>
    <property type="project" value="InterPro"/>
</dbReference>
<feature type="transmembrane region" description="Helical" evidence="7">
    <location>
        <begin position="105"/>
        <end position="126"/>
    </location>
</feature>
<dbReference type="InterPro" id="IPR051393">
    <property type="entry name" value="ABC_transporter_permease"/>
</dbReference>
<evidence type="ECO:0000256" key="6">
    <source>
        <dbReference type="ARBA" id="ARBA00023136"/>
    </source>
</evidence>
<evidence type="ECO:0000313" key="10">
    <source>
        <dbReference type="Proteomes" id="UP000282323"/>
    </source>
</evidence>
<keyword evidence="2 7" id="KW-0813">Transport</keyword>
<dbReference type="EMBL" id="REGA01000013">
    <property type="protein sequence ID" value="RQG93551.1"/>
    <property type="molecule type" value="Genomic_DNA"/>
</dbReference>
<comment type="caution">
    <text evidence="9">The sequence shown here is derived from an EMBL/GenBank/DDBJ whole genome shotgun (WGS) entry which is preliminary data.</text>
</comment>
<keyword evidence="6 7" id="KW-0472">Membrane</keyword>
<evidence type="ECO:0000256" key="7">
    <source>
        <dbReference type="RuleBase" id="RU363032"/>
    </source>
</evidence>
<proteinExistence type="inferred from homology"/>
<keyword evidence="3" id="KW-1003">Cell membrane</keyword>
<reference evidence="9 10" key="1">
    <citation type="submission" date="2018-10" db="EMBL/GenBank/DDBJ databases">
        <title>Natrarchaeobius chitinivorans gen. nov., sp. nov., and Natrarchaeobius haloalkaliphilus sp. nov., alkaliphilic, chitin-utilizing haloarchaea from hypersaline alkaline lakes.</title>
        <authorList>
            <person name="Sorokin D.Y."/>
            <person name="Elcheninov A.G."/>
            <person name="Kostrikina N.A."/>
            <person name="Bale N.J."/>
            <person name="Sinninghe Damste J.S."/>
            <person name="Khijniak T.V."/>
            <person name="Kublanov I.V."/>
            <person name="Toshchakov S.V."/>
        </authorList>
    </citation>
    <scope>NUCLEOTIDE SEQUENCE [LARGE SCALE GENOMIC DNA]</scope>
    <source>
        <strain evidence="9 10">AArcht4T</strain>
    </source>
</reference>
<gene>
    <name evidence="9" type="ORF">EA473_14545</name>
</gene>
<feature type="transmembrane region" description="Helical" evidence="7">
    <location>
        <begin position="33"/>
        <end position="55"/>
    </location>
</feature>
<dbReference type="AlphaFoldDB" id="A0A3N6MDC6"/>
<comment type="similarity">
    <text evidence="7">Belongs to the binding-protein-dependent transport system permease family.</text>
</comment>
<evidence type="ECO:0000256" key="3">
    <source>
        <dbReference type="ARBA" id="ARBA00022475"/>
    </source>
</evidence>
<keyword evidence="10" id="KW-1185">Reference proteome</keyword>
<evidence type="ECO:0000256" key="5">
    <source>
        <dbReference type="ARBA" id="ARBA00022989"/>
    </source>
</evidence>
<evidence type="ECO:0000256" key="2">
    <source>
        <dbReference type="ARBA" id="ARBA00022448"/>
    </source>
</evidence>
<comment type="subcellular location">
    <subcellularLocation>
        <location evidence="1 7">Cell membrane</location>
        <topology evidence="1 7">Multi-pass membrane protein</topology>
    </subcellularLocation>
</comment>
<dbReference type="PANTHER" id="PTHR30193">
    <property type="entry name" value="ABC TRANSPORTER PERMEASE PROTEIN"/>
    <property type="match status" value="1"/>
</dbReference>
<dbReference type="RefSeq" id="WP_124196329.1">
    <property type="nucleotide sequence ID" value="NZ_REGA01000013.1"/>
</dbReference>
<accession>A0A3N6MDC6</accession>
<sequence>MASTTRQFRRRVADLQLGNYLPFYSRLSEEQRFAYKLLAPGLAMMCIIHFLPIIWGTLISFMGVDSTYARQWHNAPFVGLENYLYVLDPRTVIGGRFWFSIRQTVIFAVGSLVVTYVLGLTAALVLNQKFKGRFVARTLLLLPWVAPVVVTLLIWRMMFQQQSGIINNILLSIGIIDEPIYWLIGDNTIWTLVLTHSWTQFPLVMIMLYAGLQGIPQQLYEAASIDGASRWQKFRYVTFPQLKPVSAVVVLLVMLWTMINFTAPYVLLGAQPPRAGQVGILYIYEFAFSNFQFGRGAAMSVILFIIAMTMAMVYYKYLFDDDFTEDSQ</sequence>
<dbReference type="CDD" id="cd06261">
    <property type="entry name" value="TM_PBP2"/>
    <property type="match status" value="1"/>
</dbReference>
<protein>
    <submittedName>
        <fullName evidence="9">Sugar ABC transporter permease</fullName>
    </submittedName>
</protein>
<dbReference type="OrthoDB" id="45815at2157"/>
<feature type="transmembrane region" description="Helical" evidence="7">
    <location>
        <begin position="191"/>
        <end position="212"/>
    </location>
</feature>
<dbReference type="PROSITE" id="PS50928">
    <property type="entry name" value="ABC_TM1"/>
    <property type="match status" value="1"/>
</dbReference>
<keyword evidence="5 7" id="KW-1133">Transmembrane helix</keyword>
<dbReference type="InterPro" id="IPR035906">
    <property type="entry name" value="MetI-like_sf"/>
</dbReference>
<name>A0A3N6MDC6_NATCH</name>
<feature type="domain" description="ABC transmembrane type-1" evidence="8">
    <location>
        <begin position="101"/>
        <end position="314"/>
    </location>
</feature>
<dbReference type="GO" id="GO:0005886">
    <property type="term" value="C:plasma membrane"/>
    <property type="evidence" value="ECO:0007669"/>
    <property type="project" value="UniProtKB-SubCell"/>
</dbReference>
<feature type="transmembrane region" description="Helical" evidence="7">
    <location>
        <begin position="296"/>
        <end position="315"/>
    </location>
</feature>
<evidence type="ECO:0000259" key="8">
    <source>
        <dbReference type="PROSITE" id="PS50928"/>
    </source>
</evidence>
<dbReference type="InterPro" id="IPR000515">
    <property type="entry name" value="MetI-like"/>
</dbReference>